<dbReference type="Pfam" id="PF24883">
    <property type="entry name" value="NPHP3_N"/>
    <property type="match status" value="1"/>
</dbReference>
<protein>
    <recommendedName>
        <fullName evidence="3">NACHT domain-containing protein</fullName>
    </recommendedName>
</protein>
<accession>A0A9W8MX11</accession>
<keyword evidence="5" id="KW-1185">Reference proteome</keyword>
<evidence type="ECO:0000256" key="2">
    <source>
        <dbReference type="SAM" id="MobiDB-lite"/>
    </source>
</evidence>
<dbReference type="AlphaFoldDB" id="A0A9W8MX11"/>
<feature type="region of interest" description="Disordered" evidence="2">
    <location>
        <begin position="654"/>
        <end position="673"/>
    </location>
</feature>
<comment type="caution">
    <text evidence="4">The sequence shown here is derived from an EMBL/GenBank/DDBJ whole genome shotgun (WGS) entry which is preliminary data.</text>
</comment>
<dbReference type="OrthoDB" id="3014077at2759"/>
<dbReference type="SUPFAM" id="SSF52540">
    <property type="entry name" value="P-loop containing nucleoside triphosphate hydrolases"/>
    <property type="match status" value="1"/>
</dbReference>
<gene>
    <name evidence="4" type="ORF">NLJ89_g5306</name>
</gene>
<evidence type="ECO:0000313" key="4">
    <source>
        <dbReference type="EMBL" id="KAJ3509276.1"/>
    </source>
</evidence>
<evidence type="ECO:0000256" key="1">
    <source>
        <dbReference type="ARBA" id="ARBA00022737"/>
    </source>
</evidence>
<organism evidence="4 5">
    <name type="scientific">Agrocybe chaxingu</name>
    <dbReference type="NCBI Taxonomy" id="84603"/>
    <lineage>
        <taxon>Eukaryota</taxon>
        <taxon>Fungi</taxon>
        <taxon>Dikarya</taxon>
        <taxon>Basidiomycota</taxon>
        <taxon>Agaricomycotina</taxon>
        <taxon>Agaricomycetes</taxon>
        <taxon>Agaricomycetidae</taxon>
        <taxon>Agaricales</taxon>
        <taxon>Agaricineae</taxon>
        <taxon>Strophariaceae</taxon>
        <taxon>Agrocybe</taxon>
    </lineage>
</organism>
<sequence>MLHHARNVVINGGEFYHVDVWQNQPLSALEGIELLYAHIAPGALHNSEERYDPPKCHPLTRQAILDKLVAWIEDMDNKGFEAFWVYGSAGVGKSAIMQTLAELFHAKCRLLASFFFSRTSPTRNTPVHFITTLSYQVALCSPRLREAIRKIILTDRSIFARSLETQLQVLVVKPILEARKQEDSDIPTLIIIDGLDECYSPDDQNRILRALTNALKDQPLGIRLLIASRPEQAIRTEFDSGALKLCSRRLSLNDSSLRAWKDIDVFLRHKFLEIKTSHPLRSYIPDDWPSKYDLDLLVRKSSSDFIFPSIVMRFVESPRHRPVERLKTVCDSSPRKGEDTPFGELDALYTAILSSVESITPVLEALLVLYTIRLLEPEGRKSNISGHHCLSVVARILRYTTEELRVYLMNLNSLIDLEVTDDTCIRIFHASFTDFLTDEKRSQKYYIVAEWLHSNIASHCVFHCGYIYKMKGLHDLFNTRLTQHYVTCFLLWHLGKISPSEPLVRQLSDLDTTSVLVFNNSEFVTSERWGLFFGIVNFIRTLKQPYAERMYLEKMRSLEDYLKLKFAIYHSEPALRDFVTSMMWYFMMDCDGIEDSKERRAPMWNIVMLDLNVTYEDGGILHLCGLIDQDNQSEIVPYLREFLLNPERAGEFRINGQRQDQDTAAMKGDNSRKDGYQREVVVGNCQKARDTTPHWDASTASTSSTEKDCLTACGGASLYPSSSPMTSSFDLVDRVPCSGTTVSCICRAMRKGRMRGLTQTDCFTAYGGVGLGQGVAKRSSGDEEGLRVNAVSIILMVLGARCLIFLPRNFSRSPPPSLASTTLADSPRKLPRVSVKLEMKEGTTSALPSPISIIREYVKYKDPKLFVLIEPDAALAHDASAKQGRPGTNTSFTFSGKYRPLVWASDYHNNSLAKWINGEDLTFAVHIYGNEIT</sequence>
<feature type="domain" description="NACHT" evidence="3">
    <location>
        <begin position="81"/>
        <end position="230"/>
    </location>
</feature>
<dbReference type="InterPro" id="IPR027417">
    <property type="entry name" value="P-loop_NTPase"/>
</dbReference>
<dbReference type="InterPro" id="IPR056884">
    <property type="entry name" value="NPHP3-like_N"/>
</dbReference>
<dbReference type="PANTHER" id="PTHR10039">
    <property type="entry name" value="AMELOGENIN"/>
    <property type="match status" value="1"/>
</dbReference>
<evidence type="ECO:0000259" key="3">
    <source>
        <dbReference type="PROSITE" id="PS50837"/>
    </source>
</evidence>
<dbReference type="EMBL" id="JANKHO010000490">
    <property type="protein sequence ID" value="KAJ3509276.1"/>
    <property type="molecule type" value="Genomic_DNA"/>
</dbReference>
<reference evidence="4" key="1">
    <citation type="submission" date="2022-07" db="EMBL/GenBank/DDBJ databases">
        <title>Genome Sequence of Agrocybe chaxingu.</title>
        <authorList>
            <person name="Buettner E."/>
        </authorList>
    </citation>
    <scope>NUCLEOTIDE SEQUENCE</scope>
    <source>
        <strain evidence="4">MP-N11</strain>
    </source>
</reference>
<proteinExistence type="predicted"/>
<dbReference type="InterPro" id="IPR007111">
    <property type="entry name" value="NACHT_NTPase"/>
</dbReference>
<dbReference type="PANTHER" id="PTHR10039:SF17">
    <property type="entry name" value="FUNGAL STAND N-TERMINAL GOODBYE DOMAIN-CONTAINING PROTEIN-RELATED"/>
    <property type="match status" value="1"/>
</dbReference>
<evidence type="ECO:0000313" key="5">
    <source>
        <dbReference type="Proteomes" id="UP001148786"/>
    </source>
</evidence>
<name>A0A9W8MX11_9AGAR</name>
<keyword evidence="1" id="KW-0677">Repeat</keyword>
<dbReference type="Proteomes" id="UP001148786">
    <property type="component" value="Unassembled WGS sequence"/>
</dbReference>
<dbReference type="Gene3D" id="3.40.50.300">
    <property type="entry name" value="P-loop containing nucleotide triphosphate hydrolases"/>
    <property type="match status" value="1"/>
</dbReference>
<dbReference type="PROSITE" id="PS50837">
    <property type="entry name" value="NACHT"/>
    <property type="match status" value="1"/>
</dbReference>